<dbReference type="OMA" id="LWCKFLQ"/>
<feature type="domain" description="DCUN1" evidence="2">
    <location>
        <begin position="62"/>
        <end position="271"/>
    </location>
</feature>
<gene>
    <name evidence="3" type="primary">Mo05606</name>
    <name evidence="3" type="ORF">E5Q_05606</name>
</gene>
<dbReference type="GO" id="GO:0032182">
    <property type="term" value="F:ubiquitin-like protein binding"/>
    <property type="evidence" value="ECO:0007669"/>
    <property type="project" value="TreeGrafter"/>
</dbReference>
<sequence length="276" mass="31106">MAPLTQKQKTAMTARLIDFTQATEIDAQRLLKNHKWVLDHAVDAFWSDPVAQANARKPADTATTNNLNKAFDSFAGQGIDLTDYDGTIEYCTKLEVDPTDPIMLAVAQLCSAPSMGTFERKGYLEGWKALGKETIAQQKAYIPSLRDEMSRDMHLYRRIYSFTFDYAKVEGGRVMALETAIELWQLLLPLAPAHFFEPHSMFRPLQGSTDMTQGLQAWTTYLTEKTKNRPISKDVWSQFLDFASICDAKCESYEDDGAWPGLIDDFVESSKAMDTA</sequence>
<reference evidence="3 4" key="1">
    <citation type="journal article" date="2011" name="J. Gen. Appl. Microbiol.">
        <title>Draft genome sequencing of the enigmatic basidiomycete Mixia osmundae.</title>
        <authorList>
            <person name="Nishida H."/>
            <person name="Nagatsuka Y."/>
            <person name="Sugiyama J."/>
        </authorList>
    </citation>
    <scope>NUCLEOTIDE SEQUENCE [LARGE SCALE GENOMIC DNA]</scope>
    <source>
        <strain evidence="4">CBS 9802 / IAM 14324 / JCM 22182 / KY 12970</strain>
    </source>
</reference>
<dbReference type="STRING" id="764103.G7E7V8"/>
<name>G7E7V8_MIXOS</name>
<dbReference type="PROSITE" id="PS51229">
    <property type="entry name" value="DCUN1"/>
    <property type="match status" value="1"/>
</dbReference>
<dbReference type="eggNOG" id="KOG3077">
    <property type="taxonomic scope" value="Eukaryota"/>
</dbReference>
<proteinExistence type="predicted"/>
<dbReference type="InterPro" id="IPR014764">
    <property type="entry name" value="DCN-prot"/>
</dbReference>
<dbReference type="Gene3D" id="1.10.238.200">
    <property type="entry name" value="Cullin, PONY binding domain"/>
    <property type="match status" value="1"/>
</dbReference>
<accession>G7E7V8</accession>
<dbReference type="PANTHER" id="PTHR12281:SF31">
    <property type="entry name" value="DCN1-LIKE PROTEIN 3"/>
    <property type="match status" value="1"/>
</dbReference>
<evidence type="ECO:0000313" key="3">
    <source>
        <dbReference type="EMBL" id="GAA98918.1"/>
    </source>
</evidence>
<dbReference type="GO" id="GO:0045116">
    <property type="term" value="P:protein neddylation"/>
    <property type="evidence" value="ECO:0007669"/>
    <property type="project" value="TreeGrafter"/>
</dbReference>
<evidence type="ECO:0000259" key="2">
    <source>
        <dbReference type="PROSITE" id="PS51229"/>
    </source>
</evidence>
<dbReference type="Pfam" id="PF03556">
    <property type="entry name" value="Cullin_binding"/>
    <property type="match status" value="1"/>
</dbReference>
<dbReference type="GO" id="GO:0000151">
    <property type="term" value="C:ubiquitin ligase complex"/>
    <property type="evidence" value="ECO:0007669"/>
    <property type="project" value="TreeGrafter"/>
</dbReference>
<keyword evidence="4" id="KW-1185">Reference proteome</keyword>
<dbReference type="InterPro" id="IPR005176">
    <property type="entry name" value="PONY_dom"/>
</dbReference>
<dbReference type="RefSeq" id="XP_014567081.1">
    <property type="nucleotide sequence ID" value="XM_014711595.1"/>
</dbReference>
<dbReference type="Gene3D" id="1.10.238.10">
    <property type="entry name" value="EF-hand"/>
    <property type="match status" value="1"/>
</dbReference>
<dbReference type="EMBL" id="BABT02000165">
    <property type="protein sequence ID" value="GAA98918.1"/>
    <property type="molecule type" value="Genomic_DNA"/>
</dbReference>
<reference evidence="3 4" key="2">
    <citation type="journal article" date="2012" name="Open Biol.">
        <title>Characteristics of nucleosomes and linker DNA regions on the genome of the basidiomycete Mixia osmundae revealed by mono- and dinucleosome mapping.</title>
        <authorList>
            <person name="Nishida H."/>
            <person name="Kondo S."/>
            <person name="Matsumoto T."/>
            <person name="Suzuki Y."/>
            <person name="Yoshikawa H."/>
            <person name="Taylor T.D."/>
            <person name="Sugiyama J."/>
        </authorList>
    </citation>
    <scope>NUCLEOTIDE SEQUENCE [LARGE SCALE GENOMIC DNA]</scope>
    <source>
        <strain evidence="4">CBS 9802 / IAM 14324 / JCM 22182 / KY 12970</strain>
    </source>
</reference>
<dbReference type="GO" id="GO:0097602">
    <property type="term" value="F:cullin family protein binding"/>
    <property type="evidence" value="ECO:0007669"/>
    <property type="project" value="TreeGrafter"/>
</dbReference>
<dbReference type="PANTHER" id="PTHR12281">
    <property type="entry name" value="RP42 RELATED"/>
    <property type="match status" value="1"/>
</dbReference>
<evidence type="ECO:0000256" key="1">
    <source>
        <dbReference type="RuleBase" id="RU410713"/>
    </source>
</evidence>
<dbReference type="InterPro" id="IPR042460">
    <property type="entry name" value="DCN1-like_PONY"/>
</dbReference>
<comment type="function">
    <text evidence="1">Neddylation of cullins play an essential role in the regulation of SCF-type complexes activity.</text>
</comment>
<protein>
    <recommendedName>
        <fullName evidence="1">Defective in cullin neddylation protein</fullName>
    </recommendedName>
</protein>
<comment type="caution">
    <text evidence="3">The sequence shown here is derived from an EMBL/GenBank/DDBJ whole genome shotgun (WGS) entry which is preliminary data.</text>
</comment>
<dbReference type="GO" id="GO:0031624">
    <property type="term" value="F:ubiquitin conjugating enzyme binding"/>
    <property type="evidence" value="ECO:0007669"/>
    <property type="project" value="TreeGrafter"/>
</dbReference>
<dbReference type="AlphaFoldDB" id="G7E7V8"/>
<dbReference type="OrthoDB" id="27198at2759"/>
<dbReference type="InParanoid" id="G7E7V8"/>
<dbReference type="Proteomes" id="UP000009131">
    <property type="component" value="Unassembled WGS sequence"/>
</dbReference>
<dbReference type="FunCoup" id="G7E7V8">
    <property type="interactions" value="147"/>
</dbReference>
<organism evidence="3 4">
    <name type="scientific">Mixia osmundae (strain CBS 9802 / IAM 14324 / JCM 22182 / KY 12970)</name>
    <dbReference type="NCBI Taxonomy" id="764103"/>
    <lineage>
        <taxon>Eukaryota</taxon>
        <taxon>Fungi</taxon>
        <taxon>Dikarya</taxon>
        <taxon>Basidiomycota</taxon>
        <taxon>Pucciniomycotina</taxon>
        <taxon>Mixiomycetes</taxon>
        <taxon>Mixiales</taxon>
        <taxon>Mixiaceae</taxon>
        <taxon>Mixia</taxon>
    </lineage>
</organism>
<dbReference type="HOGENOM" id="CLU_047042_0_0_1"/>
<evidence type="ECO:0000313" key="4">
    <source>
        <dbReference type="Proteomes" id="UP000009131"/>
    </source>
</evidence>